<evidence type="ECO:0000313" key="1">
    <source>
        <dbReference type="EMBL" id="GAA1088588.1"/>
    </source>
</evidence>
<reference evidence="1 2" key="1">
    <citation type="journal article" date="2019" name="Int. J. Syst. Evol. Microbiol.">
        <title>The Global Catalogue of Microorganisms (GCM) 10K type strain sequencing project: providing services to taxonomists for standard genome sequencing and annotation.</title>
        <authorList>
            <consortium name="The Broad Institute Genomics Platform"/>
            <consortium name="The Broad Institute Genome Sequencing Center for Infectious Disease"/>
            <person name="Wu L."/>
            <person name="Ma J."/>
        </authorList>
    </citation>
    <scope>NUCLEOTIDE SEQUENCE [LARGE SCALE GENOMIC DNA]</scope>
    <source>
        <strain evidence="1 2">JCM 13002</strain>
    </source>
</reference>
<proteinExistence type="predicted"/>
<keyword evidence="2" id="KW-1185">Reference proteome</keyword>
<protein>
    <submittedName>
        <fullName evidence="1">Uncharacterized protein</fullName>
    </submittedName>
</protein>
<evidence type="ECO:0000313" key="2">
    <source>
        <dbReference type="Proteomes" id="UP001499987"/>
    </source>
</evidence>
<name>A0ABN1TIW4_9ACTN</name>
<comment type="caution">
    <text evidence="1">The sequence shown here is derived from an EMBL/GenBank/DDBJ whole genome shotgun (WGS) entry which is preliminary data.</text>
</comment>
<accession>A0ABN1TIW4</accession>
<sequence>MENPFRGGGPLDKTVPYCQLALSVALLGDGPSRWRTAAPRSGPCSGPPDGTRLLRDLQAAAVALPSVGRRGPGY</sequence>
<gene>
    <name evidence="1" type="ORF">GCM10009663_35250</name>
</gene>
<dbReference type="Proteomes" id="UP001499987">
    <property type="component" value="Unassembled WGS sequence"/>
</dbReference>
<dbReference type="EMBL" id="BAAALD010000031">
    <property type="protein sequence ID" value="GAA1088588.1"/>
    <property type="molecule type" value="Genomic_DNA"/>
</dbReference>
<organism evidence="1 2">
    <name type="scientific">Kitasatospora arboriphila</name>
    <dbReference type="NCBI Taxonomy" id="258052"/>
    <lineage>
        <taxon>Bacteria</taxon>
        <taxon>Bacillati</taxon>
        <taxon>Actinomycetota</taxon>
        <taxon>Actinomycetes</taxon>
        <taxon>Kitasatosporales</taxon>
        <taxon>Streptomycetaceae</taxon>
        <taxon>Kitasatospora</taxon>
    </lineage>
</organism>